<dbReference type="EMBL" id="UOEI01000430">
    <property type="protein sequence ID" value="VAW05462.1"/>
    <property type="molecule type" value="Genomic_DNA"/>
</dbReference>
<evidence type="ECO:0000313" key="1">
    <source>
        <dbReference type="EMBL" id="VAW05462.1"/>
    </source>
</evidence>
<feature type="non-terminal residue" evidence="1">
    <location>
        <position position="1"/>
    </location>
</feature>
<dbReference type="AlphaFoldDB" id="A0A3B0ST48"/>
<name>A0A3B0ST48_9ZZZZ</name>
<gene>
    <name evidence="1" type="ORF">MNBD_ACTINO01-24</name>
</gene>
<organism evidence="1">
    <name type="scientific">hydrothermal vent metagenome</name>
    <dbReference type="NCBI Taxonomy" id="652676"/>
    <lineage>
        <taxon>unclassified sequences</taxon>
        <taxon>metagenomes</taxon>
        <taxon>ecological metagenomes</taxon>
    </lineage>
</organism>
<sequence>KRAKSTSLLLGSAEKYRDRLADAIGI</sequence>
<protein>
    <submittedName>
        <fullName evidence="1">Uncharacterized protein</fullName>
    </submittedName>
</protein>
<reference evidence="1" key="1">
    <citation type="submission" date="2018-06" db="EMBL/GenBank/DDBJ databases">
        <authorList>
            <person name="Zhirakovskaya E."/>
        </authorList>
    </citation>
    <scope>NUCLEOTIDE SEQUENCE</scope>
</reference>
<accession>A0A3B0ST48</accession>
<proteinExistence type="predicted"/>